<dbReference type="Pfam" id="PF09719">
    <property type="entry name" value="C_GCAxxG_C_C"/>
    <property type="match status" value="1"/>
</dbReference>
<feature type="transmembrane region" description="Helical" evidence="1">
    <location>
        <begin position="45"/>
        <end position="69"/>
    </location>
</feature>
<sequence>MLVDLVMKYYDKEYDLNCAECMLVAANDEYDLNISKQTLMTMASFGGGMAVGSVCGAITGGAAVIGLMFTTERGHKSPQVKEMTSRFINEYNRRMGTLECIPLKEKYYEQEAPRCTIMMKTAAEVLQDLVEEYKKLYIINR</sequence>
<keyword evidence="3" id="KW-1185">Reference proteome</keyword>
<proteinExistence type="predicted"/>
<protein>
    <submittedName>
        <fullName evidence="2">C-GCAxxG-C-C family protein</fullName>
    </submittedName>
</protein>
<dbReference type="RefSeq" id="WP_186861128.1">
    <property type="nucleotide sequence ID" value="NZ_JACOOO010000047.1"/>
</dbReference>
<dbReference type="EMBL" id="JACOOO010000047">
    <property type="protein sequence ID" value="MBC5631020.1"/>
    <property type="molecule type" value="Genomic_DNA"/>
</dbReference>
<dbReference type="SUPFAM" id="SSF48695">
    <property type="entry name" value="Multiheme cytochromes"/>
    <property type="match status" value="1"/>
</dbReference>
<keyword evidence="1" id="KW-1133">Transmembrane helix</keyword>
<dbReference type="InterPro" id="IPR010181">
    <property type="entry name" value="CGCAxxGCC_motif"/>
</dbReference>
<dbReference type="NCBIfam" id="TIGR01909">
    <property type="entry name" value="C_GCAxxG_C_C"/>
    <property type="match status" value="1"/>
</dbReference>
<dbReference type="Proteomes" id="UP000596929">
    <property type="component" value="Unassembled WGS sequence"/>
</dbReference>
<evidence type="ECO:0000313" key="2">
    <source>
        <dbReference type="EMBL" id="MBC5631020.1"/>
    </source>
</evidence>
<evidence type="ECO:0000313" key="3">
    <source>
        <dbReference type="Proteomes" id="UP000596929"/>
    </source>
</evidence>
<keyword evidence="1" id="KW-0472">Membrane</keyword>
<accession>A0ABR7DHV6</accession>
<organism evidence="2 3">
    <name type="scientific">Clostridium hominis</name>
    <dbReference type="NCBI Taxonomy" id="2763036"/>
    <lineage>
        <taxon>Bacteria</taxon>
        <taxon>Bacillati</taxon>
        <taxon>Bacillota</taxon>
        <taxon>Clostridia</taxon>
        <taxon>Eubacteriales</taxon>
        <taxon>Clostridiaceae</taxon>
        <taxon>Clostridium</taxon>
    </lineage>
</organism>
<dbReference type="InterPro" id="IPR036280">
    <property type="entry name" value="Multihaem_cyt_sf"/>
</dbReference>
<name>A0ABR7DHV6_9CLOT</name>
<comment type="caution">
    <text evidence="2">The sequence shown here is derived from an EMBL/GenBank/DDBJ whole genome shotgun (WGS) entry which is preliminary data.</text>
</comment>
<keyword evidence="1" id="KW-0812">Transmembrane</keyword>
<gene>
    <name evidence="2" type="ORF">H8S20_19525</name>
</gene>
<reference evidence="2 3" key="1">
    <citation type="submission" date="2020-08" db="EMBL/GenBank/DDBJ databases">
        <title>Genome public.</title>
        <authorList>
            <person name="Liu C."/>
            <person name="Sun Q."/>
        </authorList>
    </citation>
    <scope>NUCLEOTIDE SEQUENCE [LARGE SCALE GENOMIC DNA]</scope>
    <source>
        <strain evidence="2 3">NSJ-6</strain>
    </source>
</reference>
<evidence type="ECO:0000256" key="1">
    <source>
        <dbReference type="SAM" id="Phobius"/>
    </source>
</evidence>